<dbReference type="RefSeq" id="WP_282591282.1">
    <property type="nucleotide sequence ID" value="NZ_JAPAAF010000008.1"/>
</dbReference>
<dbReference type="Gene3D" id="2.130.10.10">
    <property type="entry name" value="YVTN repeat-like/Quinoprotein amine dehydrogenase"/>
    <property type="match status" value="1"/>
</dbReference>
<dbReference type="Proteomes" id="UP001163821">
    <property type="component" value="Unassembled WGS sequence"/>
</dbReference>
<evidence type="ECO:0000313" key="1">
    <source>
        <dbReference type="EMBL" id="MCW0482677.1"/>
    </source>
</evidence>
<dbReference type="InterPro" id="IPR015943">
    <property type="entry name" value="WD40/YVTN_repeat-like_dom_sf"/>
</dbReference>
<organism evidence="1 2">
    <name type="scientific">Gaoshiqia sediminis</name>
    <dbReference type="NCBI Taxonomy" id="2986998"/>
    <lineage>
        <taxon>Bacteria</taxon>
        <taxon>Pseudomonadati</taxon>
        <taxon>Bacteroidota</taxon>
        <taxon>Bacteroidia</taxon>
        <taxon>Marinilabiliales</taxon>
        <taxon>Prolixibacteraceae</taxon>
        <taxon>Gaoshiqia</taxon>
    </lineage>
</organism>
<reference evidence="1" key="1">
    <citation type="submission" date="2022-10" db="EMBL/GenBank/DDBJ databases">
        <title>Gaoshiqiia sediminis gen. nov., sp. nov., isolated from coastal sediment.</title>
        <authorList>
            <person name="Yu W.X."/>
            <person name="Mu D.S."/>
            <person name="Du J.Z."/>
            <person name="Liang Y.Q."/>
        </authorList>
    </citation>
    <scope>NUCLEOTIDE SEQUENCE</scope>
    <source>
        <strain evidence="1">A06</strain>
    </source>
</reference>
<proteinExistence type="predicted"/>
<comment type="caution">
    <text evidence="1">The sequence shown here is derived from an EMBL/GenBank/DDBJ whole genome shotgun (WGS) entry which is preliminary data.</text>
</comment>
<name>A0AA41Y7R4_9BACT</name>
<dbReference type="AlphaFoldDB" id="A0AA41Y7R4"/>
<gene>
    <name evidence="1" type="ORF">N2K84_08060</name>
</gene>
<keyword evidence="2" id="KW-1185">Reference proteome</keyword>
<accession>A0AA41Y7R4</accession>
<sequence length="917" mass="104619">MRKFLFPTLILLIVILGAVWFFMARQTQAYSENSAFRAIPLKTPLVVEVAEMKSMVKMLSSDNPLLAELKAIPELQAFWNDVNSLEALLGDNDQLRKAVNDKSVLISFNPAGKNGVGCLFAFSLDNRAERKSLIGYFEGLSQNGQGILSRRMYDQVEVFQFRSGDEEYHFAEDQGIFLFSRYALFVEEAVRQISAESLLDQEQFKSLYNTVGGSSDFNLFINHEKIAQLIGSSIAPNFRKMLQQLDRFADWTELDVNLKNTEILLGGFSFSNPLNDNYLEIFRRQDAGRFNMDQVLSANTSLFVSLNVPDFKAFQSEFEEFLKKQGSYYSREAKLKALERFSKKPFISFFEEIAGDEYALAFGAVTQNEPASNRFFIARVKGQSVAREKLLPMLENYAKANKKSLEQMQTNYQIQQEKAFTIYEFPFGNVPELLFGQAFSAAESNYLAFYDNYLIFADNLPALKNYIHDLVLSSTLAKDIHFQKFNQQMASRSSLYFYLNFSKAFNLKSYYLTEETSGAIQENEVGLRKFYALGWQFSSNSGQFLNNLYLKYDPVLKEEPQTVWQSKLDTTISIKPQLVVNHNDKKNKEVIVQDNKNNLYLINKEGVSLWKIKLSGKILGDVYQVDYYRNGKLQYLFNTKNHLYLLDRNGNNVAKFPVNFRSPATNGVAVFDYDSNRNYRFFVACENKQIYAYDRDGKLVSGWNFDKTDGVVANPLKHFRVAGKDYLVCADRYKTYILDRQGSIRVKTTDNFDHSGNDLYLADGAAPAVVTTDSKGVVHLQYFDGKSATRDLGSFGADHYFVAEDLNGDAKTDFIVADGNRLYAFTDQGKKLFDRKLNAPVSGRPNVYTFAANNKKIGVVCRDENRVYLMNIDGKLYDGFPLHGNTDFSIGFLSTGNPYFNLLVGNEDNSFFNYKVE</sequence>
<protein>
    <submittedName>
        <fullName evidence="1">Uncharacterized protein</fullName>
    </submittedName>
</protein>
<dbReference type="InterPro" id="IPR011047">
    <property type="entry name" value="Quinoprotein_ADH-like_sf"/>
</dbReference>
<dbReference type="SUPFAM" id="SSF50998">
    <property type="entry name" value="Quinoprotein alcohol dehydrogenase-like"/>
    <property type="match status" value="1"/>
</dbReference>
<dbReference type="EMBL" id="JAPAAF010000008">
    <property type="protein sequence ID" value="MCW0482677.1"/>
    <property type="molecule type" value="Genomic_DNA"/>
</dbReference>
<evidence type="ECO:0000313" key="2">
    <source>
        <dbReference type="Proteomes" id="UP001163821"/>
    </source>
</evidence>